<gene>
    <name evidence="2" type="ORF">DFR57_10526</name>
</gene>
<keyword evidence="1" id="KW-1133">Transmembrane helix</keyword>
<keyword evidence="1" id="KW-0472">Membrane</keyword>
<protein>
    <submittedName>
        <fullName evidence="2">Uncharacterized protein</fullName>
    </submittedName>
</protein>
<evidence type="ECO:0000313" key="3">
    <source>
        <dbReference type="Proteomes" id="UP000252585"/>
    </source>
</evidence>
<accession>A0A368Y0R8</accession>
<dbReference type="Proteomes" id="UP000252585">
    <property type="component" value="Unassembled WGS sequence"/>
</dbReference>
<sequence>MKLEILNRLLSEGVNFIPFLTKEMLIFMLGLTLITVFYKLLFPVIQLLIALRWTHLLSFLFVSSWTIFLARILLFKDNLAVFLFAIFFFGLCLTTYRAWNLILSGNAHAKKRYS</sequence>
<reference evidence="2 3" key="1">
    <citation type="submission" date="2018-07" db="EMBL/GenBank/DDBJ databases">
        <title>Genomic Encyclopedia of Type Strains, Phase IV (KMG-IV): sequencing the most valuable type-strain genomes for metagenomic binning, comparative biology and taxonomic classification.</title>
        <authorList>
            <person name="Goeker M."/>
        </authorList>
    </citation>
    <scope>NUCLEOTIDE SEQUENCE [LARGE SCALE GENOMIC DNA]</scope>
    <source>
        <strain evidence="2 3">DSM 27696</strain>
    </source>
</reference>
<feature type="transmembrane region" description="Helical" evidence="1">
    <location>
        <begin position="56"/>
        <end position="74"/>
    </location>
</feature>
<dbReference type="EMBL" id="QPJJ01000005">
    <property type="protein sequence ID" value="RCW71844.1"/>
    <property type="molecule type" value="Genomic_DNA"/>
</dbReference>
<comment type="caution">
    <text evidence="2">The sequence shown here is derived from an EMBL/GenBank/DDBJ whole genome shotgun (WGS) entry which is preliminary data.</text>
</comment>
<keyword evidence="1" id="KW-0812">Transmembrane</keyword>
<dbReference type="AlphaFoldDB" id="A0A368Y0R8"/>
<dbReference type="RefSeq" id="WP_114352410.1">
    <property type="nucleotide sequence ID" value="NZ_QPJJ01000005.1"/>
</dbReference>
<evidence type="ECO:0000256" key="1">
    <source>
        <dbReference type="SAM" id="Phobius"/>
    </source>
</evidence>
<feature type="transmembrane region" description="Helical" evidence="1">
    <location>
        <begin position="80"/>
        <end position="103"/>
    </location>
</feature>
<evidence type="ECO:0000313" key="2">
    <source>
        <dbReference type="EMBL" id="RCW71844.1"/>
    </source>
</evidence>
<feature type="transmembrane region" description="Helical" evidence="1">
    <location>
        <begin position="24"/>
        <end position="49"/>
    </location>
</feature>
<organism evidence="2 3">
    <name type="scientific">Saliterribacillus persicus</name>
    <dbReference type="NCBI Taxonomy" id="930114"/>
    <lineage>
        <taxon>Bacteria</taxon>
        <taxon>Bacillati</taxon>
        <taxon>Bacillota</taxon>
        <taxon>Bacilli</taxon>
        <taxon>Bacillales</taxon>
        <taxon>Bacillaceae</taxon>
        <taxon>Saliterribacillus</taxon>
    </lineage>
</organism>
<keyword evidence="3" id="KW-1185">Reference proteome</keyword>
<proteinExistence type="predicted"/>
<name>A0A368Y0R8_9BACI</name>